<evidence type="ECO:0000313" key="2">
    <source>
        <dbReference type="EMBL" id="MDM7830478.1"/>
    </source>
</evidence>
<gene>
    <name evidence="2" type="ORF">QRT05_03970</name>
</gene>
<comment type="caution">
    <text evidence="2">The sequence shown here is derived from an EMBL/GenBank/DDBJ whole genome shotgun (WGS) entry which is preliminary data.</text>
</comment>
<dbReference type="EMBL" id="JAUCGR010000001">
    <property type="protein sequence ID" value="MDM7830478.1"/>
    <property type="molecule type" value="Genomic_DNA"/>
</dbReference>
<keyword evidence="3" id="KW-1185">Reference proteome</keyword>
<protein>
    <submittedName>
        <fullName evidence="2">Uncharacterized protein</fullName>
    </submittedName>
</protein>
<accession>A0ABT7S4C6</accession>
<sequence length="86" mass="9080">MAPADASWGVEIRDVAAMGRLRAIQVLASTGLTWFEAMTFVTESSGTYTSGPLTREQAERSAAAARKHGAEARVGRLSSADEPNSP</sequence>
<reference evidence="2 3" key="1">
    <citation type="submission" date="2023-06" db="EMBL/GenBank/DDBJ databases">
        <title>Cellulomonas sp. MW9 Whole genome sequence.</title>
        <authorList>
            <person name="Park S."/>
        </authorList>
    </citation>
    <scope>NUCLEOTIDE SEQUENCE [LARGE SCALE GENOMIC DNA]</scope>
    <source>
        <strain evidence="2 3">MW9</strain>
    </source>
</reference>
<dbReference type="RefSeq" id="WP_289445468.1">
    <property type="nucleotide sequence ID" value="NZ_JAUCGR010000001.1"/>
</dbReference>
<evidence type="ECO:0000256" key="1">
    <source>
        <dbReference type="SAM" id="MobiDB-lite"/>
    </source>
</evidence>
<feature type="region of interest" description="Disordered" evidence="1">
    <location>
        <begin position="45"/>
        <end position="86"/>
    </location>
</feature>
<dbReference type="Proteomes" id="UP001321453">
    <property type="component" value="Unassembled WGS sequence"/>
</dbReference>
<proteinExistence type="predicted"/>
<evidence type="ECO:0000313" key="3">
    <source>
        <dbReference type="Proteomes" id="UP001321453"/>
    </source>
</evidence>
<name>A0ABT7S4C6_9CELL</name>
<organism evidence="2 3">
    <name type="scientific">Cellulomonas edaphi</name>
    <dbReference type="NCBI Taxonomy" id="3053468"/>
    <lineage>
        <taxon>Bacteria</taxon>
        <taxon>Bacillati</taxon>
        <taxon>Actinomycetota</taxon>
        <taxon>Actinomycetes</taxon>
        <taxon>Micrococcales</taxon>
        <taxon>Cellulomonadaceae</taxon>
        <taxon>Cellulomonas</taxon>
    </lineage>
</organism>